<dbReference type="EnsemblMetazoa" id="AMEC014145-RA">
    <property type="protein sequence ID" value="AMEC014145-PA"/>
    <property type="gene ID" value="AMEC014145"/>
</dbReference>
<feature type="region of interest" description="Disordered" evidence="1">
    <location>
        <begin position="140"/>
        <end position="223"/>
    </location>
</feature>
<proteinExistence type="predicted"/>
<evidence type="ECO:0000313" key="3">
    <source>
        <dbReference type="Proteomes" id="UP000075902"/>
    </source>
</evidence>
<feature type="compositionally biased region" description="Polar residues" evidence="1">
    <location>
        <begin position="203"/>
        <end position="215"/>
    </location>
</feature>
<feature type="region of interest" description="Disordered" evidence="1">
    <location>
        <begin position="36"/>
        <end position="61"/>
    </location>
</feature>
<evidence type="ECO:0000313" key="2">
    <source>
        <dbReference type="EnsemblMetazoa" id="AMEC014145-PA"/>
    </source>
</evidence>
<dbReference type="AlphaFoldDB" id="A0A182U593"/>
<reference evidence="3" key="1">
    <citation type="submission" date="2014-01" db="EMBL/GenBank/DDBJ databases">
        <title>The Genome Sequence of Anopheles melas CM1001059_A (V2).</title>
        <authorList>
            <consortium name="The Broad Institute Genomics Platform"/>
            <person name="Neafsey D.E."/>
            <person name="Besansky N."/>
            <person name="Howell P."/>
            <person name="Walton C."/>
            <person name="Young S.K."/>
            <person name="Zeng Q."/>
            <person name="Gargeya S."/>
            <person name="Fitzgerald M."/>
            <person name="Haas B."/>
            <person name="Abouelleil A."/>
            <person name="Allen A.W."/>
            <person name="Alvarado L."/>
            <person name="Arachchi H.M."/>
            <person name="Berlin A.M."/>
            <person name="Chapman S.B."/>
            <person name="Gainer-Dewar J."/>
            <person name="Goldberg J."/>
            <person name="Griggs A."/>
            <person name="Gujja S."/>
            <person name="Hansen M."/>
            <person name="Howarth C."/>
            <person name="Imamovic A."/>
            <person name="Ireland A."/>
            <person name="Larimer J."/>
            <person name="McCowan C."/>
            <person name="Murphy C."/>
            <person name="Pearson M."/>
            <person name="Poon T.W."/>
            <person name="Priest M."/>
            <person name="Roberts A."/>
            <person name="Saif S."/>
            <person name="Shea T."/>
            <person name="Sisk P."/>
            <person name="Sykes S."/>
            <person name="Wortman J."/>
            <person name="Nusbaum C."/>
            <person name="Birren B."/>
        </authorList>
    </citation>
    <scope>NUCLEOTIDE SEQUENCE [LARGE SCALE GENOMIC DNA]</scope>
    <source>
        <strain evidence="3">CM1001059</strain>
    </source>
</reference>
<feature type="compositionally biased region" description="Low complexity" evidence="1">
    <location>
        <begin position="180"/>
        <end position="200"/>
    </location>
</feature>
<feature type="compositionally biased region" description="Basic residues" evidence="1">
    <location>
        <begin position="44"/>
        <end position="58"/>
    </location>
</feature>
<accession>A0A182U593</accession>
<dbReference type="STRING" id="34690.A0A182U593"/>
<organism evidence="2 3">
    <name type="scientific">Anopheles melas</name>
    <dbReference type="NCBI Taxonomy" id="34690"/>
    <lineage>
        <taxon>Eukaryota</taxon>
        <taxon>Metazoa</taxon>
        <taxon>Ecdysozoa</taxon>
        <taxon>Arthropoda</taxon>
        <taxon>Hexapoda</taxon>
        <taxon>Insecta</taxon>
        <taxon>Pterygota</taxon>
        <taxon>Neoptera</taxon>
        <taxon>Endopterygota</taxon>
        <taxon>Diptera</taxon>
        <taxon>Nematocera</taxon>
        <taxon>Culicoidea</taxon>
        <taxon>Culicidae</taxon>
        <taxon>Anophelinae</taxon>
        <taxon>Anopheles</taxon>
    </lineage>
</organism>
<keyword evidence="3" id="KW-1185">Reference proteome</keyword>
<dbReference type="Proteomes" id="UP000075902">
    <property type="component" value="Unassembled WGS sequence"/>
</dbReference>
<name>A0A182U593_9DIPT</name>
<protein>
    <submittedName>
        <fullName evidence="2">Uncharacterized protein</fullName>
    </submittedName>
</protein>
<sequence length="275" mass="30034">RELNSPAAGVNRTETAKLSLAKVAPGKVPVIKVYDSKAGGSVAQKRRSRRKSQGKRRSASVAKIPSVIISSAEGTILQESVCYEKIENFFDNNVPNRSSVVPERQRTRRITRLHQQRMVEPTKPLPSDTSLQRTRRITRLHQQRMVEPTKPLPSDTSLLEGEENVEPMPQLPPMLPPKPMSFSHSPAAAAAGSSSMLARSPGVANSTSIGNTTRGGSRRLKPAAKNCPIPVTLERLLEGIELSFYRTLLSTSIGNTTRGGSRRLKPAAKNCPIIF</sequence>
<feature type="compositionally biased region" description="Pro residues" evidence="1">
    <location>
        <begin position="169"/>
        <end position="179"/>
    </location>
</feature>
<reference evidence="2" key="2">
    <citation type="submission" date="2020-05" db="UniProtKB">
        <authorList>
            <consortium name="EnsemblMetazoa"/>
        </authorList>
    </citation>
    <scope>IDENTIFICATION</scope>
    <source>
        <strain evidence="2">CM1001059</strain>
    </source>
</reference>
<evidence type="ECO:0000256" key="1">
    <source>
        <dbReference type="SAM" id="MobiDB-lite"/>
    </source>
</evidence>
<dbReference type="VEuPathDB" id="VectorBase:AMEC014145"/>